<dbReference type="InterPro" id="IPR001128">
    <property type="entry name" value="Cyt_P450"/>
</dbReference>
<name>A0AAN7V4K7_9COLE</name>
<dbReference type="AlphaFoldDB" id="A0AAN7V4K7"/>
<comment type="caution">
    <text evidence="9">The sequence shown here is derived from an EMBL/GenBank/DDBJ whole genome shotgun (WGS) entry which is preliminary data.</text>
</comment>
<dbReference type="Gene3D" id="1.10.630.10">
    <property type="entry name" value="Cytochrome P450"/>
    <property type="match status" value="1"/>
</dbReference>
<evidence type="ECO:0000256" key="1">
    <source>
        <dbReference type="ARBA" id="ARBA00001971"/>
    </source>
</evidence>
<dbReference type="GO" id="GO:0005737">
    <property type="term" value="C:cytoplasm"/>
    <property type="evidence" value="ECO:0007669"/>
    <property type="project" value="TreeGrafter"/>
</dbReference>
<evidence type="ECO:0000256" key="4">
    <source>
        <dbReference type="ARBA" id="ARBA00022723"/>
    </source>
</evidence>
<dbReference type="GO" id="GO:0005506">
    <property type="term" value="F:iron ion binding"/>
    <property type="evidence" value="ECO:0007669"/>
    <property type="project" value="InterPro"/>
</dbReference>
<dbReference type="PANTHER" id="PTHR24300">
    <property type="entry name" value="CYTOCHROME P450 508A4-RELATED"/>
    <property type="match status" value="1"/>
</dbReference>
<evidence type="ECO:0000313" key="10">
    <source>
        <dbReference type="Proteomes" id="UP001329430"/>
    </source>
</evidence>
<evidence type="ECO:0000256" key="6">
    <source>
        <dbReference type="ARBA" id="ARBA00023004"/>
    </source>
</evidence>
<dbReference type="InterPro" id="IPR002401">
    <property type="entry name" value="Cyt_P450_E_grp-I"/>
</dbReference>
<evidence type="ECO:0000313" key="9">
    <source>
        <dbReference type="EMBL" id="KAK5641910.1"/>
    </source>
</evidence>
<gene>
    <name evidence="9" type="ORF">RI129_010457</name>
</gene>
<accession>A0AAN7V4K7</accession>
<evidence type="ECO:0000256" key="5">
    <source>
        <dbReference type="ARBA" id="ARBA00023002"/>
    </source>
</evidence>
<keyword evidence="7" id="KW-0503">Monooxygenase</keyword>
<dbReference type="PANTHER" id="PTHR24300:SF376">
    <property type="entry name" value="CYTOCHROME P450 15A1"/>
    <property type="match status" value="1"/>
</dbReference>
<keyword evidence="5" id="KW-0560">Oxidoreductase</keyword>
<evidence type="ECO:0000256" key="7">
    <source>
        <dbReference type="ARBA" id="ARBA00023033"/>
    </source>
</evidence>
<keyword evidence="3" id="KW-0349">Heme</keyword>
<dbReference type="SUPFAM" id="SSF48264">
    <property type="entry name" value="Cytochrome P450"/>
    <property type="match status" value="1"/>
</dbReference>
<dbReference type="InterPro" id="IPR050182">
    <property type="entry name" value="Cytochrome_P450_fam2"/>
</dbReference>
<dbReference type="GO" id="GO:0008395">
    <property type="term" value="F:steroid hydroxylase activity"/>
    <property type="evidence" value="ECO:0007669"/>
    <property type="project" value="TreeGrafter"/>
</dbReference>
<sequence length="493" mass="56310">MWLTVILVLTIFLVLLWYVDTRKPNNFPPGPKWLPIIGCTWELRNLHKAKGSLAEVAQELAVKYGPVVGARVGRKLTVFVYGSKATKELLSKYELNGRPNDIFSTSRTFGKRKGISFTDSEFQQKQKRFLMQQLKEYGFRKDVMGEILAEEVRAIIYNIKKKIEDDGVVCITSLFPVHILNILHLLMTGDKGSVQEMEELCRTMYDFSHNIPLTGMLFSHFPFLRYICPDYCGYNTYVNIHKRILEFLSKKIRILKEDCGPQPSCGFIHTYLERINSVEEKGNFSDEQLLATCLDFLITGFDTSCNALGFAFLYLLLHPGVQKRGQEEIDSVIGRQRLPSLEDRPRLPYVESIVMESLRLFAGRASMVPRRAMRDSTLNGYFIPKVNNRFNKLSLVRDIFKDTIIQGNLRGSLLDESSGWENPEAFNPDRFMKDGTLSVPDNFIPFGNIFLIVACLLQAFNFKAVPGSPRPTVDVVEGFTPSVKPFKAFVTFR</sequence>
<dbReference type="InterPro" id="IPR036396">
    <property type="entry name" value="Cyt_P450_sf"/>
</dbReference>
<evidence type="ECO:0000256" key="2">
    <source>
        <dbReference type="ARBA" id="ARBA00010617"/>
    </source>
</evidence>
<dbReference type="GO" id="GO:0006082">
    <property type="term" value="P:organic acid metabolic process"/>
    <property type="evidence" value="ECO:0007669"/>
    <property type="project" value="TreeGrafter"/>
</dbReference>
<proteinExistence type="inferred from homology"/>
<keyword evidence="8" id="KW-0732">Signal</keyword>
<dbReference type="GO" id="GO:0006805">
    <property type="term" value="P:xenobiotic metabolic process"/>
    <property type="evidence" value="ECO:0007669"/>
    <property type="project" value="TreeGrafter"/>
</dbReference>
<feature type="chain" id="PRO_5042939093" evidence="8">
    <location>
        <begin position="22"/>
        <end position="493"/>
    </location>
</feature>
<dbReference type="GO" id="GO:0016712">
    <property type="term" value="F:oxidoreductase activity, acting on paired donors, with incorporation or reduction of molecular oxygen, reduced flavin or flavoprotein as one donor, and incorporation of one atom of oxygen"/>
    <property type="evidence" value="ECO:0007669"/>
    <property type="project" value="TreeGrafter"/>
</dbReference>
<evidence type="ECO:0000256" key="8">
    <source>
        <dbReference type="SAM" id="SignalP"/>
    </source>
</evidence>
<dbReference type="EMBL" id="JAVRBK010000007">
    <property type="protein sequence ID" value="KAK5641910.1"/>
    <property type="molecule type" value="Genomic_DNA"/>
</dbReference>
<organism evidence="9 10">
    <name type="scientific">Pyrocoelia pectoralis</name>
    <dbReference type="NCBI Taxonomy" id="417401"/>
    <lineage>
        <taxon>Eukaryota</taxon>
        <taxon>Metazoa</taxon>
        <taxon>Ecdysozoa</taxon>
        <taxon>Arthropoda</taxon>
        <taxon>Hexapoda</taxon>
        <taxon>Insecta</taxon>
        <taxon>Pterygota</taxon>
        <taxon>Neoptera</taxon>
        <taxon>Endopterygota</taxon>
        <taxon>Coleoptera</taxon>
        <taxon>Polyphaga</taxon>
        <taxon>Elateriformia</taxon>
        <taxon>Elateroidea</taxon>
        <taxon>Lampyridae</taxon>
        <taxon>Lampyrinae</taxon>
        <taxon>Pyrocoelia</taxon>
    </lineage>
</organism>
<dbReference type="Proteomes" id="UP001329430">
    <property type="component" value="Chromosome 7"/>
</dbReference>
<dbReference type="PRINTS" id="PR00463">
    <property type="entry name" value="EP450I"/>
</dbReference>
<keyword evidence="6" id="KW-0408">Iron</keyword>
<feature type="signal peptide" evidence="8">
    <location>
        <begin position="1"/>
        <end position="21"/>
    </location>
</feature>
<keyword evidence="10" id="KW-1185">Reference proteome</keyword>
<dbReference type="GO" id="GO:0020037">
    <property type="term" value="F:heme binding"/>
    <property type="evidence" value="ECO:0007669"/>
    <property type="project" value="InterPro"/>
</dbReference>
<comment type="similarity">
    <text evidence="2">Belongs to the cytochrome P450 family.</text>
</comment>
<reference evidence="9 10" key="1">
    <citation type="journal article" date="2024" name="Insects">
        <title>An Improved Chromosome-Level Genome Assembly of the Firefly Pyrocoelia pectoralis.</title>
        <authorList>
            <person name="Fu X."/>
            <person name="Meyer-Rochow V.B."/>
            <person name="Ballantyne L."/>
            <person name="Zhu X."/>
        </authorList>
    </citation>
    <scope>NUCLEOTIDE SEQUENCE [LARGE SCALE GENOMIC DNA]</scope>
    <source>
        <strain evidence="9">XCY_ONT2</strain>
    </source>
</reference>
<comment type="cofactor">
    <cofactor evidence="1">
        <name>heme</name>
        <dbReference type="ChEBI" id="CHEBI:30413"/>
    </cofactor>
</comment>
<dbReference type="Pfam" id="PF00067">
    <property type="entry name" value="p450"/>
    <property type="match status" value="1"/>
</dbReference>
<keyword evidence="4" id="KW-0479">Metal-binding</keyword>
<evidence type="ECO:0000256" key="3">
    <source>
        <dbReference type="ARBA" id="ARBA00022617"/>
    </source>
</evidence>
<protein>
    <submittedName>
        <fullName evidence="9">Uncharacterized protein</fullName>
    </submittedName>
</protein>